<organism evidence="5">
    <name type="scientific">Chaetoceros debilis</name>
    <dbReference type="NCBI Taxonomy" id="122233"/>
    <lineage>
        <taxon>Eukaryota</taxon>
        <taxon>Sar</taxon>
        <taxon>Stramenopiles</taxon>
        <taxon>Ochrophyta</taxon>
        <taxon>Bacillariophyta</taxon>
        <taxon>Coscinodiscophyceae</taxon>
        <taxon>Chaetocerotophycidae</taxon>
        <taxon>Chaetocerotales</taxon>
        <taxon>Chaetocerotaceae</taxon>
        <taxon>Chaetoceros</taxon>
    </lineage>
</organism>
<evidence type="ECO:0000256" key="2">
    <source>
        <dbReference type="PROSITE-ProRule" id="PRU00176"/>
    </source>
</evidence>
<dbReference type="PANTHER" id="PTHR23236">
    <property type="entry name" value="EUKARYOTIC TRANSLATION INITIATION FACTOR 4B/4H"/>
    <property type="match status" value="1"/>
</dbReference>
<reference evidence="5" key="1">
    <citation type="submission" date="2021-01" db="EMBL/GenBank/DDBJ databases">
        <authorList>
            <person name="Corre E."/>
            <person name="Pelletier E."/>
            <person name="Niang G."/>
            <person name="Scheremetjew M."/>
            <person name="Finn R."/>
            <person name="Kale V."/>
            <person name="Holt S."/>
            <person name="Cochrane G."/>
            <person name="Meng A."/>
            <person name="Brown T."/>
            <person name="Cohen L."/>
        </authorList>
    </citation>
    <scope>NUCLEOTIDE SEQUENCE</scope>
    <source>
        <strain evidence="5">MM31A-1</strain>
    </source>
</reference>
<dbReference type="InterPro" id="IPR000504">
    <property type="entry name" value="RRM_dom"/>
</dbReference>
<dbReference type="EMBL" id="HBIO01009325">
    <property type="protein sequence ID" value="CAE0462329.1"/>
    <property type="molecule type" value="Transcribed_RNA"/>
</dbReference>
<dbReference type="InterPro" id="IPR012677">
    <property type="entry name" value="Nucleotide-bd_a/b_plait_sf"/>
</dbReference>
<sequence>MSYSYNDLLNAIITSRQSHPATIDESLSHYGVFSEKCSMTPLLWIQYAQDSRLIDAELAKEIIQLGLEEFPGCVFLWLYYLDCTKDWAVWEQAMQNIKGLQGSFMIEIYRLAIKCFPSKAEELFIERATMLSVGNETIVDEIETVVGDSKKTNGNGIISKEVLMQAVDEGRRFASQHMIKLNNLEEDLVAAMTNEGIYGQSTIELHDFVKNNDGDGSSGNEMTYDWESVLKALGGISGSFLMGMGMMQSASAFISYEQQIFKHITFLKRQMKTPQSDQTENLNVGNLVKLYHGLIVPVYERAVSECPTVELVWEKYLKHLSYILHDSETESADRIWALVKLKSVASRAVNNCPYSVNLFTKKLQAVMEEVEAGRKVLEPDDLMNIVTEAIEAGFLPDKNSELKMYLAACRIVKQRILDLVSQSTSSIAYDQPERIDKDSKKKRKRGEDVELKRYTEPLDSDIEQEVQDLITDLREMWNATDTFLRKKCSNWTEGRQLLFTEIAETEAYICHPLFANDVNGDEIIKLFEKLVRVHLPPHPNSWRSYIQYIIGKAFVRIDPKGTNNIITETPGMHVAKFRFIRNLYQRAFASLRNANKNEKYTNVNDGYEVAVNLMCQENIQFETKFGSDTSLITASKLAAKRVSQQTNVTEHISSEGLIDISNNSSAKRKFEEADNVEYTDEDKTDSEVHSLKKLKSDETVQNNIEKETEYVQEINEKNSASPNVTNKDEKKRGPNIWPIKSKAEHKVKVGNLEYPAHPFTIHISNLSQKTQDMDLYDVFKSKCGAIVHARIFREKEHGNRQNDSDLPKSKGMALVQFEERTSVEEALKLSNEFGLHEKLIKISRSHQPAVAVVPPGCHRIKAKGEGKSTKRNLKRKTRRENKNEEEVNKELKTSGGGRADEINKEIATPLTTKSVLAFRPRNVKSKASKK</sequence>
<dbReference type="CDD" id="cd00590">
    <property type="entry name" value="RRM_SF"/>
    <property type="match status" value="1"/>
</dbReference>
<evidence type="ECO:0000313" key="5">
    <source>
        <dbReference type="EMBL" id="CAE0462329.1"/>
    </source>
</evidence>
<dbReference type="InterPro" id="IPR035979">
    <property type="entry name" value="RBD_domain_sf"/>
</dbReference>
<feature type="domain" description="RRM" evidence="4">
    <location>
        <begin position="759"/>
        <end position="847"/>
    </location>
</feature>
<accession>A0A7S3V7Q0</accession>
<gene>
    <name evidence="5" type="ORF">CDEB00056_LOCUS7170</name>
</gene>
<dbReference type="GO" id="GO:0003723">
    <property type="term" value="F:RNA binding"/>
    <property type="evidence" value="ECO:0007669"/>
    <property type="project" value="UniProtKB-UniRule"/>
</dbReference>
<dbReference type="PROSITE" id="PS50102">
    <property type="entry name" value="RRM"/>
    <property type="match status" value="1"/>
</dbReference>
<evidence type="ECO:0000256" key="3">
    <source>
        <dbReference type="SAM" id="MobiDB-lite"/>
    </source>
</evidence>
<evidence type="ECO:0000259" key="4">
    <source>
        <dbReference type="PROSITE" id="PS50102"/>
    </source>
</evidence>
<name>A0A7S3V7Q0_9STRA</name>
<dbReference type="SMART" id="SM00360">
    <property type="entry name" value="RRM"/>
    <property type="match status" value="1"/>
</dbReference>
<dbReference type="InterPro" id="IPR011990">
    <property type="entry name" value="TPR-like_helical_dom_sf"/>
</dbReference>
<feature type="compositionally biased region" description="Basic and acidic residues" evidence="3">
    <location>
        <begin position="880"/>
        <end position="904"/>
    </location>
</feature>
<feature type="compositionally biased region" description="Basic residues" evidence="3">
    <location>
        <begin position="869"/>
        <end position="879"/>
    </location>
</feature>
<protein>
    <recommendedName>
        <fullName evidence="4">RRM domain-containing protein</fullName>
    </recommendedName>
</protein>
<dbReference type="Gene3D" id="3.30.70.330">
    <property type="match status" value="1"/>
</dbReference>
<proteinExistence type="predicted"/>
<feature type="region of interest" description="Disordered" evidence="3">
    <location>
        <begin position="714"/>
        <end position="738"/>
    </location>
</feature>
<dbReference type="Pfam" id="PF00076">
    <property type="entry name" value="RRM_1"/>
    <property type="match status" value="1"/>
</dbReference>
<feature type="region of interest" description="Disordered" evidence="3">
    <location>
        <begin position="862"/>
        <end position="905"/>
    </location>
</feature>
<dbReference type="SUPFAM" id="SSF54928">
    <property type="entry name" value="RNA-binding domain, RBD"/>
    <property type="match status" value="1"/>
</dbReference>
<dbReference type="Gene3D" id="1.25.40.10">
    <property type="entry name" value="Tetratricopeptide repeat domain"/>
    <property type="match status" value="1"/>
</dbReference>
<dbReference type="AlphaFoldDB" id="A0A7S3V7Q0"/>
<keyword evidence="1 2" id="KW-0694">RNA-binding</keyword>
<evidence type="ECO:0000256" key="1">
    <source>
        <dbReference type="ARBA" id="ARBA00022884"/>
    </source>
</evidence>
<dbReference type="PANTHER" id="PTHR23236:SF11">
    <property type="entry name" value="EUKARYOTIC TRANSLATION INITIATION FACTOR 4H"/>
    <property type="match status" value="1"/>
</dbReference>